<evidence type="ECO:0000256" key="1">
    <source>
        <dbReference type="ARBA" id="ARBA00004123"/>
    </source>
</evidence>
<evidence type="ECO:0000256" key="8">
    <source>
        <dbReference type="SAM" id="MobiDB-lite"/>
    </source>
</evidence>
<dbReference type="InterPro" id="IPR023319">
    <property type="entry name" value="Tex-like_HTH_dom_sf"/>
</dbReference>
<dbReference type="Gene3D" id="1.10.150.850">
    <property type="entry name" value="Spt6, helix-hairpin-helix domain"/>
    <property type="match status" value="1"/>
</dbReference>
<dbReference type="InterPro" id="IPR012337">
    <property type="entry name" value="RNaseH-like_sf"/>
</dbReference>
<dbReference type="OrthoDB" id="343921at2759"/>
<dbReference type="Proteomes" id="UP000494206">
    <property type="component" value="Unassembled WGS sequence"/>
</dbReference>
<dbReference type="PROSITE" id="PS50126">
    <property type="entry name" value="S1"/>
    <property type="match status" value="1"/>
</dbReference>
<dbReference type="Pfam" id="PF22706">
    <property type="entry name" value="Tex_central_region"/>
    <property type="match status" value="1"/>
</dbReference>
<comment type="subunit">
    <text evidence="5">Interacts with glp-1 and lin-12.</text>
</comment>
<dbReference type="FunFam" id="3.30.505.10:FF:000030">
    <property type="entry name" value="Transcription elongation factor spt6"/>
    <property type="match status" value="1"/>
</dbReference>
<dbReference type="InterPro" id="IPR042066">
    <property type="entry name" value="Spt6_death-like"/>
</dbReference>
<dbReference type="GO" id="GO:0003677">
    <property type="term" value="F:DNA binding"/>
    <property type="evidence" value="ECO:0007669"/>
    <property type="project" value="InterPro"/>
</dbReference>
<dbReference type="SUPFAM" id="SSF158832">
    <property type="entry name" value="Tex N-terminal region-like"/>
    <property type="match status" value="1"/>
</dbReference>
<dbReference type="Gene3D" id="3.30.420.140">
    <property type="entry name" value="YqgF/RNase H-like domain"/>
    <property type="match status" value="1"/>
</dbReference>
<dbReference type="GO" id="GO:0008023">
    <property type="term" value="C:transcription elongation factor complex"/>
    <property type="evidence" value="ECO:0007669"/>
    <property type="project" value="TreeGrafter"/>
</dbReference>
<feature type="domain" description="S1 motif" evidence="9">
    <location>
        <begin position="1197"/>
        <end position="1252"/>
    </location>
</feature>
<dbReference type="CDD" id="cd09918">
    <property type="entry name" value="SH2_Nterm_SPT6_like"/>
    <property type="match status" value="1"/>
</dbReference>
<dbReference type="InterPro" id="IPR037027">
    <property type="entry name" value="YqgF/RNaseH-like_dom_sf"/>
</dbReference>
<reference evidence="10 11" key="1">
    <citation type="submission" date="2020-04" db="EMBL/GenBank/DDBJ databases">
        <authorList>
            <person name="Laetsch R D."/>
            <person name="Stevens L."/>
            <person name="Kumar S."/>
            <person name="Blaxter L. M."/>
        </authorList>
    </citation>
    <scope>NUCLEOTIDE SEQUENCE [LARGE SCALE GENOMIC DNA]</scope>
</reference>
<feature type="compositionally biased region" description="Acidic residues" evidence="8">
    <location>
        <begin position="66"/>
        <end position="78"/>
    </location>
</feature>
<feature type="region of interest" description="Disordered" evidence="8">
    <location>
        <begin position="213"/>
        <end position="235"/>
    </location>
</feature>
<feature type="compositionally biased region" description="Acidic residues" evidence="8">
    <location>
        <begin position="45"/>
        <end position="58"/>
    </location>
</feature>
<dbReference type="Pfam" id="PF14635">
    <property type="entry name" value="HHH_7"/>
    <property type="match status" value="1"/>
</dbReference>
<dbReference type="InterPro" id="IPR003029">
    <property type="entry name" value="S1_domain"/>
</dbReference>
<evidence type="ECO:0000256" key="3">
    <source>
        <dbReference type="ARBA" id="ARBA00023163"/>
    </source>
</evidence>
<dbReference type="InterPro" id="IPR032706">
    <property type="entry name" value="Spt6_HHH"/>
</dbReference>
<gene>
    <name evidence="10" type="ORF">CBOVIS_LOCUS5122</name>
</gene>
<dbReference type="InterPro" id="IPR036860">
    <property type="entry name" value="SH2_dom_sf"/>
</dbReference>
<evidence type="ECO:0000256" key="7">
    <source>
        <dbReference type="ARBA" id="ARBA00077055"/>
    </source>
</evidence>
<proteinExistence type="inferred from homology"/>
<dbReference type="FunFam" id="1.10.10.650:FF:000002">
    <property type="entry name" value="Transcription elongation factor spt6"/>
    <property type="match status" value="1"/>
</dbReference>
<dbReference type="SMART" id="SM00252">
    <property type="entry name" value="SH2"/>
    <property type="match status" value="1"/>
</dbReference>
<sequence>MDFIDNQAEESENDDHSDASGSEVDEPKPKKRKIKEKKSKRIESSDDDDDEDDDDEGREEMKGFIADEEEEEEDDDVKSEEKSDKDDDLDELDDDDLDLIDENLDRRQARESNRVELADSDEDDQQRIGRNLFDNGRDSDDEASERGGARRRGSGDEYSDSERSEDNFIEDDGDGPKRHKRHRHRRDENIPEGAADDARDIFGVEDFNFDEFYEDDDVEDGIDEEEEEEIIEDDGEGGEIKIRRSRSQFKKQTLLESIEPSELDKGFLGAADKKIMMEDAPERFQLRRTPVTECDDDELDREAKWIFKYAFDTRTVSDQVIAKENDKLEGLSGEIGEEADMKKEEIISSIREVLRFIRVKNNSFEVPFIAFYRKECIDQRLNMNNLWTVYDFDEKWCHMNDKKNKLTNLFERMKFYQENSDDVMAARRPITETDIIDIKFIETFEQLTDVHANFQLLYGGSLEAMTNWEKMNKSEEDGEEEEYKVKFRASIRNDKYKMCVENGIGELAGRFGLTAKQFAENLDWKKHEVEQDEELPLDAAEAYICSSFPDREMVLNGAKFMLAKEISRQPMVREKVRRETRNTAKIYVRPTKKGRDTLDDSHPMYYKRYIREKPVSNLKDDEFLWYHKMKEEGLIDLMLTCDTDEDKVQGNTLADRLLVDQPFHRDEYTQLVEEWNAVRNECVRMAITEMLVPYMIDELYSTLLDEAKSSVVQSCRIALASRIKHAGFVPQKIDDDDEDEEEMDHHGSKRIMAIAYPPGKDEATFGVMVDENGVVVDYLRMVHFTKRSFANGPTRELKKESMDLFKKFVQRRRPHVIGLNIEDIECQRLKRDIEEALQEIQSEGLISRIPPVVLMDTEVAKVYMKSNSALSEHPDYPHILRQAVSMARCLLDPIPEYTHLWNSDDDFFCLSFHPLQRDIEQELLANGLLHEIMNKVNEVGVDVNKCVEFPHHTNQLQFVCGLGPRKAASLLKYIKLNDNLIESRTKLVTTCKLGPKVFMNCAGFIRIDTEKVSERTDAYVEVLDGSRVHPETYEWARKMAVDALEVDDSADPTTALMEIMESPDRLKDLDLDAFAEELNRQGFGEKKATLYDIASELTTRYKDLRDPFEELSNEMLFDLINKSGKEIHEGQRVLGTVQAVQYKKIDISQNERLPETDSNGMFRCAYCKQFSAEDPGTIQEHISSQDRRTGCPGTPVGIKVRLDNGLTGFCPNKNISKDHIDDPLTRVKLNQPYWFRVINVNKERFSYILSCRSSDLQTNSNIMDDYFDADMAAYDEQEAISEKMRKNEANTRVKRVISHPNFHNISYEEAVKMLDSMDWTECIIRPSSNKDSSLSVTWKIANNIYHNFFVKESAKDQIFSIGKQLTVGDEEFEDLNELIARFVQPMIQISHEITSHKYFFNNEPSENIPAVEEFVRMKRHELGRNAYVFSASQKRPCQFCISYQFDNTGRIRHEYFTIHPRGIRFRHQNFDSLDHMMVWFKKHFNERPIDQMRRGYPTSASHILHTGHHSQHTYARPAKHGNVQSMISADDVFAKRSTKIEEIVLDDDSDEEFVRTKPKSIVKCEMCHKDMSSWSKIRRESHRIDCKKKTELRNSKKINVDLEVKEEDAKKWMTTDDIKYSAIENCEEANRKRKRPRSYAVVELAPRECQCEVLTTLHKRFLDNFAVRKSSKSSQISENLSENAFQLKSLIDKVARFEQLSIDMRKLMEDGETCDESPILLKCLDGEMKCRRNVLKHRTTLFNRNNLHEKMFEIQHKKEVVRHWLAYVFCAQIEWDGSQKDEIFDLAEKYGPADLPKRLIEKEMEKKSLREIDKQIFQQVVPENGPEPVDVDPFDNDDPLCGFGMNSNLSFANDSFCTPMNIRRRSSAVKTDEKNIDSFVTSNIRERESEPLESENLDGPVTEVLQSTSFVLPEDSFDNWQPPVYEQICSNSVIESIGDDDIIADNDVPKTPQNIQNIEKLAFGSNVKILKTDEITPMPNYDSMDENELKEQVKAIGQRPRGRKKMIEILKKAYETLHPVINPYTPTIRPIQHIEKSKPEEVPKKRIKPSLAARFSPQKPANNSIEDIEDDADKTLNMSDEVVLMEDGIAEEEELTQTCVNSKHDIEGMRKAFVEWIKLPENVELYNHVLSLHPVSLEEMLARLGKADGPVSIIGKAKLATILDSLSITFQLPQKGGARRAGGAAPKFSRRKC</sequence>
<feature type="compositionally biased region" description="Acidic residues" evidence="8">
    <location>
        <begin position="86"/>
        <end position="102"/>
    </location>
</feature>
<dbReference type="SUPFAM" id="SSF55550">
    <property type="entry name" value="SH2 domain"/>
    <property type="match status" value="1"/>
</dbReference>
<dbReference type="SMART" id="SM00732">
    <property type="entry name" value="YqgFc"/>
    <property type="match status" value="1"/>
</dbReference>
<dbReference type="GO" id="GO:0031491">
    <property type="term" value="F:nucleosome binding"/>
    <property type="evidence" value="ECO:0007669"/>
    <property type="project" value="TreeGrafter"/>
</dbReference>
<feature type="compositionally biased region" description="Basic residues" evidence="8">
    <location>
        <begin position="29"/>
        <end position="40"/>
    </location>
</feature>
<dbReference type="InterPro" id="IPR000980">
    <property type="entry name" value="SH2"/>
</dbReference>
<dbReference type="InterPro" id="IPR006641">
    <property type="entry name" value="YqgF/RNaseH-like_dom"/>
</dbReference>
<protein>
    <recommendedName>
        <fullName evidence="6">Suppressor of Ty 6 homolog</fullName>
    </recommendedName>
    <alternativeName>
        <fullName evidence="7">Abnormal embryogenesis protein 5</fullName>
    </alternativeName>
</protein>
<dbReference type="CDD" id="cd09928">
    <property type="entry name" value="SH2_Cterm_SPT6_like"/>
    <property type="match status" value="1"/>
</dbReference>
<dbReference type="Gene3D" id="3.30.505.10">
    <property type="entry name" value="SH2 domain"/>
    <property type="match status" value="2"/>
</dbReference>
<comment type="subcellular location">
    <subcellularLocation>
        <location evidence="1">Nucleus</location>
    </subcellularLocation>
</comment>
<dbReference type="Pfam" id="PF17674">
    <property type="entry name" value="HHH_9"/>
    <property type="match status" value="1"/>
</dbReference>
<dbReference type="FunFam" id="2.40.50.140:FF:000494">
    <property type="entry name" value="Suppressor of Ty 6 homolog"/>
    <property type="match status" value="1"/>
</dbReference>
<dbReference type="GO" id="GO:0140673">
    <property type="term" value="P:transcription elongation-coupled chromatin remodeling"/>
    <property type="evidence" value="ECO:0007669"/>
    <property type="project" value="InterPro"/>
</dbReference>
<accession>A0A8S1EQY2</accession>
<dbReference type="SUPFAM" id="SSF47781">
    <property type="entry name" value="RuvA domain 2-like"/>
    <property type="match status" value="2"/>
</dbReference>
<dbReference type="Pfam" id="PF14641">
    <property type="entry name" value="HTH_44"/>
    <property type="match status" value="1"/>
</dbReference>
<dbReference type="Pfam" id="PF14639">
    <property type="entry name" value="YqgF"/>
    <property type="match status" value="1"/>
</dbReference>
<dbReference type="InterPro" id="IPR035018">
    <property type="entry name" value="Spt6_SH2_C"/>
</dbReference>
<dbReference type="SUPFAM" id="SSF50249">
    <property type="entry name" value="Nucleic acid-binding proteins"/>
    <property type="match status" value="1"/>
</dbReference>
<keyword evidence="4" id="KW-0539">Nucleus</keyword>
<dbReference type="InterPro" id="IPR055179">
    <property type="entry name" value="Tex-like_central_region"/>
</dbReference>
<dbReference type="EMBL" id="CADEPM010000003">
    <property type="protein sequence ID" value="CAB3402516.1"/>
    <property type="molecule type" value="Genomic_DNA"/>
</dbReference>
<evidence type="ECO:0000313" key="11">
    <source>
        <dbReference type="Proteomes" id="UP000494206"/>
    </source>
</evidence>
<dbReference type="GO" id="GO:0034728">
    <property type="term" value="P:nucleosome organization"/>
    <property type="evidence" value="ECO:0007669"/>
    <property type="project" value="TreeGrafter"/>
</dbReference>
<comment type="caution">
    <text evidence="10">The sequence shown here is derived from an EMBL/GenBank/DDBJ whole genome shotgun (WGS) entry which is preliminary data.</text>
</comment>
<dbReference type="InterPro" id="IPR028231">
    <property type="entry name" value="Spt6_YqgF"/>
</dbReference>
<dbReference type="InterPro" id="IPR023323">
    <property type="entry name" value="Tex-like_dom_sf"/>
</dbReference>
<dbReference type="PANTHER" id="PTHR10145:SF6">
    <property type="entry name" value="TRANSCRIPTION ELONGATION FACTOR SPT6"/>
    <property type="match status" value="1"/>
</dbReference>
<dbReference type="Pfam" id="PF00575">
    <property type="entry name" value="S1"/>
    <property type="match status" value="1"/>
</dbReference>
<evidence type="ECO:0000256" key="6">
    <source>
        <dbReference type="ARBA" id="ARBA00070965"/>
    </source>
</evidence>
<name>A0A8S1EQY2_9PELO</name>
<evidence type="ECO:0000256" key="4">
    <source>
        <dbReference type="ARBA" id="ARBA00023242"/>
    </source>
</evidence>
<dbReference type="Gene3D" id="1.10.10.2740">
    <property type="entry name" value="Spt6, Death-like domain"/>
    <property type="match status" value="1"/>
</dbReference>
<dbReference type="FunFam" id="1.10.10.2740:FF:000002">
    <property type="entry name" value="Transcription elongation factor Spt6"/>
    <property type="match status" value="1"/>
</dbReference>
<dbReference type="FunFam" id="1.10.150.850:FF:000001">
    <property type="entry name" value="Transcription elongation factor spt6"/>
    <property type="match status" value="1"/>
</dbReference>
<dbReference type="GO" id="GO:0042393">
    <property type="term" value="F:histone binding"/>
    <property type="evidence" value="ECO:0007669"/>
    <property type="project" value="TreeGrafter"/>
</dbReference>
<keyword evidence="3" id="KW-0804">Transcription</keyword>
<dbReference type="InterPro" id="IPR041692">
    <property type="entry name" value="HHH_9"/>
</dbReference>
<comment type="similarity">
    <text evidence="2">Belongs to the SPT6 family.</text>
</comment>
<dbReference type="InterPro" id="IPR010994">
    <property type="entry name" value="RuvA_2-like"/>
</dbReference>
<evidence type="ECO:0000256" key="2">
    <source>
        <dbReference type="ARBA" id="ARBA00009253"/>
    </source>
</evidence>
<dbReference type="InterPro" id="IPR035019">
    <property type="entry name" value="Spt6_SH2_N"/>
</dbReference>
<dbReference type="Pfam" id="PF14633">
    <property type="entry name" value="SH2_2"/>
    <property type="match status" value="1"/>
</dbReference>
<evidence type="ECO:0000259" key="9">
    <source>
        <dbReference type="PROSITE" id="PS50126"/>
    </source>
</evidence>
<evidence type="ECO:0000256" key="5">
    <source>
        <dbReference type="ARBA" id="ARBA00062894"/>
    </source>
</evidence>
<dbReference type="Gene3D" id="2.40.50.140">
    <property type="entry name" value="Nucleic acid-binding proteins"/>
    <property type="match status" value="1"/>
</dbReference>
<evidence type="ECO:0000313" key="10">
    <source>
        <dbReference type="EMBL" id="CAB3402516.1"/>
    </source>
</evidence>
<keyword evidence="11" id="KW-1185">Reference proteome</keyword>
<organism evidence="10 11">
    <name type="scientific">Caenorhabditis bovis</name>
    <dbReference type="NCBI Taxonomy" id="2654633"/>
    <lineage>
        <taxon>Eukaryota</taxon>
        <taxon>Metazoa</taxon>
        <taxon>Ecdysozoa</taxon>
        <taxon>Nematoda</taxon>
        <taxon>Chromadorea</taxon>
        <taxon>Rhabditida</taxon>
        <taxon>Rhabditina</taxon>
        <taxon>Rhabditomorpha</taxon>
        <taxon>Rhabditoidea</taxon>
        <taxon>Rhabditidae</taxon>
        <taxon>Peloderinae</taxon>
        <taxon>Caenorhabditis</taxon>
    </lineage>
</organism>
<dbReference type="CDD" id="cd22999">
    <property type="entry name" value="SAP_SLX4"/>
    <property type="match status" value="1"/>
</dbReference>
<dbReference type="InterPro" id="IPR035420">
    <property type="entry name" value="Spt6_SH2"/>
</dbReference>
<dbReference type="Gene3D" id="1.10.3500.10">
    <property type="entry name" value="Tex N-terminal region-like"/>
    <property type="match status" value="1"/>
</dbReference>
<feature type="region of interest" description="Disordered" evidence="8">
    <location>
        <begin position="1"/>
        <end position="201"/>
    </location>
</feature>
<dbReference type="InterPro" id="IPR017072">
    <property type="entry name" value="TF_Spt6"/>
</dbReference>
<dbReference type="Gene3D" id="1.10.10.650">
    <property type="entry name" value="RuvA domain 2-like"/>
    <property type="match status" value="1"/>
</dbReference>
<dbReference type="SUPFAM" id="SSF53098">
    <property type="entry name" value="Ribonuclease H-like"/>
    <property type="match status" value="1"/>
</dbReference>
<dbReference type="InterPro" id="IPR012340">
    <property type="entry name" value="NA-bd_OB-fold"/>
</dbReference>
<dbReference type="PANTHER" id="PTHR10145">
    <property type="entry name" value="TRANSCRIPTION ELONGATION FACTOR SPT6"/>
    <property type="match status" value="1"/>
</dbReference>
<dbReference type="InterPro" id="IPR028088">
    <property type="entry name" value="Spt6_HTH_DNA-bd_dom"/>
</dbReference>
<feature type="compositionally biased region" description="Basic and acidic residues" evidence="8">
    <location>
        <begin position="103"/>
        <end position="117"/>
    </location>
</feature>